<dbReference type="AlphaFoldDB" id="A0A0A8ZMF9"/>
<protein>
    <submittedName>
        <fullName evidence="1">Uncharacterized protein</fullName>
    </submittedName>
</protein>
<dbReference type="EMBL" id="GBRH01257321">
    <property type="protein sequence ID" value="JAD40574.1"/>
    <property type="molecule type" value="Transcribed_RNA"/>
</dbReference>
<proteinExistence type="predicted"/>
<accession>A0A0A8ZMF9</accession>
<evidence type="ECO:0000313" key="1">
    <source>
        <dbReference type="EMBL" id="JAD40574.1"/>
    </source>
</evidence>
<organism evidence="1">
    <name type="scientific">Arundo donax</name>
    <name type="common">Giant reed</name>
    <name type="synonym">Donax arundinaceus</name>
    <dbReference type="NCBI Taxonomy" id="35708"/>
    <lineage>
        <taxon>Eukaryota</taxon>
        <taxon>Viridiplantae</taxon>
        <taxon>Streptophyta</taxon>
        <taxon>Embryophyta</taxon>
        <taxon>Tracheophyta</taxon>
        <taxon>Spermatophyta</taxon>
        <taxon>Magnoliopsida</taxon>
        <taxon>Liliopsida</taxon>
        <taxon>Poales</taxon>
        <taxon>Poaceae</taxon>
        <taxon>PACMAD clade</taxon>
        <taxon>Arundinoideae</taxon>
        <taxon>Arundineae</taxon>
        <taxon>Arundo</taxon>
    </lineage>
</organism>
<sequence>MPINNAVQICLQTVNISCLGKKNDTTDS</sequence>
<name>A0A0A8ZMF9_ARUDO</name>
<reference evidence="1" key="1">
    <citation type="submission" date="2014-09" db="EMBL/GenBank/DDBJ databases">
        <authorList>
            <person name="Magalhaes I.L.F."/>
            <person name="Oliveira U."/>
            <person name="Santos F.R."/>
            <person name="Vidigal T.H.D.A."/>
            <person name="Brescovit A.D."/>
            <person name="Santos A.J."/>
        </authorList>
    </citation>
    <scope>NUCLEOTIDE SEQUENCE</scope>
    <source>
        <tissue evidence="1">Shoot tissue taken approximately 20 cm above the soil surface</tissue>
    </source>
</reference>
<reference evidence="1" key="2">
    <citation type="journal article" date="2015" name="Data Brief">
        <title>Shoot transcriptome of the giant reed, Arundo donax.</title>
        <authorList>
            <person name="Barrero R.A."/>
            <person name="Guerrero F.D."/>
            <person name="Moolhuijzen P."/>
            <person name="Goolsby J.A."/>
            <person name="Tidwell J."/>
            <person name="Bellgard S.E."/>
            <person name="Bellgard M.I."/>
        </authorList>
    </citation>
    <scope>NUCLEOTIDE SEQUENCE</scope>
    <source>
        <tissue evidence="1">Shoot tissue taken approximately 20 cm above the soil surface</tissue>
    </source>
</reference>